<feature type="region of interest" description="Disordered" evidence="1">
    <location>
        <begin position="1"/>
        <end position="22"/>
    </location>
</feature>
<dbReference type="EMBL" id="BMIB01000006">
    <property type="protein sequence ID" value="GGH81307.1"/>
    <property type="molecule type" value="Genomic_DNA"/>
</dbReference>
<comment type="caution">
    <text evidence="2">The sequence shown here is derived from an EMBL/GenBank/DDBJ whole genome shotgun (WGS) entry which is preliminary data.</text>
</comment>
<sequence>MGSCNKSSSTPDTEEGNWVKRGQFDGPARAGAVSFVINDTAYVGTGINKNATGNYVDENGNLLLQNGYLKDFWKLSMPPVSTGNDQTGYTWTQVEELPGTFRAYAVGFNIGNTGYVGTGISSDGINFLRDFYAFDGKVWTAKANFPGSARAYAVGFGLGSKGYITTGFDGANTVKDNFSYDPASNSWSPAQSISGDKRRGASSFVYKNKAYLFCGYSSSSYLNDMWVLDSTTLKWTQLRNITNTSSDSYDDDYSDIYRQNASTFVIDGYGYLTAGDQGGTLISKTWRYDFANDVWLRRTALERTQRTGAVGFTVRNRGFVGTGVYGSSSYLEDFQEFMPNQTYEAND</sequence>
<evidence type="ECO:0000313" key="3">
    <source>
        <dbReference type="Proteomes" id="UP000627292"/>
    </source>
</evidence>
<evidence type="ECO:0008006" key="4">
    <source>
        <dbReference type="Google" id="ProtNLM"/>
    </source>
</evidence>
<keyword evidence="3" id="KW-1185">Reference proteome</keyword>
<evidence type="ECO:0000256" key="1">
    <source>
        <dbReference type="SAM" id="MobiDB-lite"/>
    </source>
</evidence>
<organism evidence="2 3">
    <name type="scientific">Filimonas zeae</name>
    <dbReference type="NCBI Taxonomy" id="1737353"/>
    <lineage>
        <taxon>Bacteria</taxon>
        <taxon>Pseudomonadati</taxon>
        <taxon>Bacteroidota</taxon>
        <taxon>Chitinophagia</taxon>
        <taxon>Chitinophagales</taxon>
        <taxon>Chitinophagaceae</taxon>
        <taxon>Filimonas</taxon>
    </lineage>
</organism>
<dbReference type="Pfam" id="PF24681">
    <property type="entry name" value="Kelch_KLHDC2_KLHL20_DRC7"/>
    <property type="match status" value="1"/>
</dbReference>
<evidence type="ECO:0000313" key="2">
    <source>
        <dbReference type="EMBL" id="GGH81307.1"/>
    </source>
</evidence>
<gene>
    <name evidence="2" type="ORF">GCM10011379_53500</name>
</gene>
<dbReference type="SUPFAM" id="SSF117281">
    <property type="entry name" value="Kelch motif"/>
    <property type="match status" value="1"/>
</dbReference>
<dbReference type="PANTHER" id="PTHR45632">
    <property type="entry name" value="LD33804P"/>
    <property type="match status" value="1"/>
</dbReference>
<name>A0A917J3Y3_9BACT</name>
<dbReference type="InterPro" id="IPR015915">
    <property type="entry name" value="Kelch-typ_b-propeller"/>
</dbReference>
<protein>
    <recommendedName>
        <fullName evidence="4">Galactose oxidase, central domain</fullName>
    </recommendedName>
</protein>
<feature type="compositionally biased region" description="Polar residues" evidence="1">
    <location>
        <begin position="1"/>
        <end position="11"/>
    </location>
</feature>
<dbReference type="Proteomes" id="UP000627292">
    <property type="component" value="Unassembled WGS sequence"/>
</dbReference>
<dbReference type="AlphaFoldDB" id="A0A917J3Y3"/>
<accession>A0A917J3Y3</accession>
<dbReference type="Gene3D" id="2.120.10.80">
    <property type="entry name" value="Kelch-type beta propeller"/>
    <property type="match status" value="2"/>
</dbReference>
<reference evidence="2" key="2">
    <citation type="submission" date="2020-09" db="EMBL/GenBank/DDBJ databases">
        <authorList>
            <person name="Sun Q."/>
            <person name="Zhou Y."/>
        </authorList>
    </citation>
    <scope>NUCLEOTIDE SEQUENCE</scope>
    <source>
        <strain evidence="2">CGMCC 1.15290</strain>
    </source>
</reference>
<reference evidence="2" key="1">
    <citation type="journal article" date="2014" name="Int. J. Syst. Evol. Microbiol.">
        <title>Complete genome sequence of Corynebacterium casei LMG S-19264T (=DSM 44701T), isolated from a smear-ripened cheese.</title>
        <authorList>
            <consortium name="US DOE Joint Genome Institute (JGI-PGF)"/>
            <person name="Walter F."/>
            <person name="Albersmeier A."/>
            <person name="Kalinowski J."/>
            <person name="Ruckert C."/>
        </authorList>
    </citation>
    <scope>NUCLEOTIDE SEQUENCE</scope>
    <source>
        <strain evidence="2">CGMCC 1.15290</strain>
    </source>
</reference>
<proteinExistence type="predicted"/>